<proteinExistence type="predicted"/>
<gene>
    <name evidence="1" type="ORF">CPT_Marfa_127</name>
</gene>
<dbReference type="Proteomes" id="UP000320940">
    <property type="component" value="Segment"/>
</dbReference>
<keyword evidence="2" id="KW-1185">Reference proteome</keyword>
<reference evidence="2" key="1">
    <citation type="submission" date="2019-06" db="EMBL/GenBank/DDBJ databases">
        <title>Complete genome of the novel Klebsiella pneumoniae phage Marfa.</title>
        <authorList>
            <person name="Harb L."/>
            <person name="Boeckman J."/>
            <person name="Newkirk H."/>
            <person name="Liu M."/>
            <person name="Gill J."/>
            <person name="Ramsey J."/>
        </authorList>
    </citation>
    <scope>NUCLEOTIDE SEQUENCE [LARGE SCALE GENOMIC DNA]</scope>
</reference>
<accession>A0A4Y5TR18</accession>
<protein>
    <submittedName>
        <fullName evidence="1">Uncharacterized protein</fullName>
    </submittedName>
</protein>
<dbReference type="EMBL" id="MN044033">
    <property type="protein sequence ID" value="QDB71782.1"/>
    <property type="molecule type" value="Genomic_DNA"/>
</dbReference>
<sequence length="74" mass="8330">MSTITELEAAAKELAILYNKVSKMASEQNFGIEFDAYDGSIRFEDWLNSSCYGEEAGREFNVEADGRIWHPSSC</sequence>
<organism evidence="1 2">
    <name type="scientific">Klebsiella phage Marfa</name>
    <dbReference type="NCBI Taxonomy" id="2587809"/>
    <lineage>
        <taxon>Viruses</taxon>
        <taxon>Duplodnaviria</taxon>
        <taxon>Heunggongvirae</taxon>
        <taxon>Uroviricota</taxon>
        <taxon>Caudoviricetes</taxon>
        <taxon>Marfavirus</taxon>
        <taxon>Marfavirus marfa</taxon>
    </lineage>
</organism>
<name>A0A4Y5TR18_9CAUD</name>
<evidence type="ECO:0000313" key="2">
    <source>
        <dbReference type="Proteomes" id="UP000320940"/>
    </source>
</evidence>
<evidence type="ECO:0000313" key="1">
    <source>
        <dbReference type="EMBL" id="QDB71782.1"/>
    </source>
</evidence>